<dbReference type="InterPro" id="IPR023230">
    <property type="entry name" value="Glyco_hydro_2_CS"/>
</dbReference>
<evidence type="ECO:0000256" key="9">
    <source>
        <dbReference type="ARBA" id="ARBA00032230"/>
    </source>
</evidence>
<dbReference type="SUPFAM" id="SSF49303">
    <property type="entry name" value="beta-Galactosidase/glucuronidase domain"/>
    <property type="match status" value="2"/>
</dbReference>
<dbReference type="PRINTS" id="PR00132">
    <property type="entry name" value="GLHYDRLASE2"/>
</dbReference>
<evidence type="ECO:0000256" key="1">
    <source>
        <dbReference type="ARBA" id="ARBA00001412"/>
    </source>
</evidence>
<evidence type="ECO:0000313" key="12">
    <source>
        <dbReference type="EMBL" id="MBR8536174.1"/>
    </source>
</evidence>
<dbReference type="EMBL" id="JAGTAR010000016">
    <property type="protein sequence ID" value="MBR8536174.1"/>
    <property type="molecule type" value="Genomic_DNA"/>
</dbReference>
<dbReference type="Gene3D" id="2.60.120.260">
    <property type="entry name" value="Galactose-binding domain-like"/>
    <property type="match status" value="1"/>
</dbReference>
<dbReference type="Proteomes" id="UP000679220">
    <property type="component" value="Unassembled WGS sequence"/>
</dbReference>
<reference evidence="12" key="2">
    <citation type="submission" date="2021-04" db="EMBL/GenBank/DDBJ databases">
        <authorList>
            <person name="Zhang T."/>
            <person name="Zhang Y."/>
            <person name="Lu D."/>
            <person name="Zuo D."/>
            <person name="Du Z."/>
        </authorList>
    </citation>
    <scope>NUCLEOTIDE SEQUENCE</scope>
    <source>
        <strain evidence="12">JR1</strain>
    </source>
</reference>
<dbReference type="AlphaFoldDB" id="A0A941IY67"/>
<dbReference type="InterPro" id="IPR023232">
    <property type="entry name" value="Glyco_hydro_2_AS"/>
</dbReference>
<gene>
    <name evidence="12" type="ORF">KDU71_11445</name>
</gene>
<comment type="caution">
    <text evidence="12">The sequence shown here is derived from an EMBL/GenBank/DDBJ whole genome shotgun (WGS) entry which is preliminary data.</text>
</comment>
<dbReference type="PANTHER" id="PTHR46323">
    <property type="entry name" value="BETA-GALACTOSIDASE"/>
    <property type="match status" value="1"/>
</dbReference>
<evidence type="ECO:0000256" key="10">
    <source>
        <dbReference type="RuleBase" id="RU361154"/>
    </source>
</evidence>
<dbReference type="InterPro" id="IPR004199">
    <property type="entry name" value="B-gal_small/dom_5"/>
</dbReference>
<evidence type="ECO:0000256" key="8">
    <source>
        <dbReference type="ARBA" id="ARBA00023295"/>
    </source>
</evidence>
<dbReference type="GO" id="GO:0030246">
    <property type="term" value="F:carbohydrate binding"/>
    <property type="evidence" value="ECO:0007669"/>
    <property type="project" value="InterPro"/>
</dbReference>
<accession>A0A941IY67</accession>
<organism evidence="12 13">
    <name type="scientific">Carboxylicivirga sediminis</name>
    <dbReference type="NCBI Taxonomy" id="2006564"/>
    <lineage>
        <taxon>Bacteria</taxon>
        <taxon>Pseudomonadati</taxon>
        <taxon>Bacteroidota</taxon>
        <taxon>Bacteroidia</taxon>
        <taxon>Marinilabiliales</taxon>
        <taxon>Marinilabiliaceae</taxon>
        <taxon>Carboxylicivirga</taxon>
    </lineage>
</organism>
<dbReference type="Pfam" id="PF16353">
    <property type="entry name" value="LacZ_4"/>
    <property type="match status" value="1"/>
</dbReference>
<dbReference type="GO" id="GO:0004565">
    <property type="term" value="F:beta-galactosidase activity"/>
    <property type="evidence" value="ECO:0007669"/>
    <property type="project" value="UniProtKB-EC"/>
</dbReference>
<dbReference type="InterPro" id="IPR011013">
    <property type="entry name" value="Gal_mutarotase_sf_dom"/>
</dbReference>
<dbReference type="PROSITE" id="PS00608">
    <property type="entry name" value="GLYCOSYL_HYDROL_F2_2"/>
    <property type="match status" value="1"/>
</dbReference>
<evidence type="ECO:0000256" key="7">
    <source>
        <dbReference type="ARBA" id="ARBA00022837"/>
    </source>
</evidence>
<dbReference type="InterPro" id="IPR006101">
    <property type="entry name" value="Glyco_hydro_2"/>
</dbReference>
<reference evidence="12" key="1">
    <citation type="journal article" date="2018" name="Int. J. Syst. Evol. Microbiol.">
        <title>Carboxylicivirga sediminis sp. nov., isolated from coastal sediment.</title>
        <authorList>
            <person name="Wang F.Q."/>
            <person name="Ren L.H."/>
            <person name="Zou R.J."/>
            <person name="Sun Y.Z."/>
            <person name="Liu X.J."/>
            <person name="Jiang F."/>
            <person name="Liu L.J."/>
        </authorList>
    </citation>
    <scope>NUCLEOTIDE SEQUENCE</scope>
    <source>
        <strain evidence="12">JR1</strain>
    </source>
</reference>
<dbReference type="RefSeq" id="WP_212190982.1">
    <property type="nucleotide sequence ID" value="NZ_JAGTAR010000016.1"/>
</dbReference>
<keyword evidence="7" id="KW-0106">Calcium</keyword>
<comment type="catalytic activity">
    <reaction evidence="1 10">
        <text>Hydrolysis of terminal non-reducing beta-D-galactose residues in beta-D-galactosides.</text>
        <dbReference type="EC" id="3.2.1.23"/>
    </reaction>
</comment>
<dbReference type="InterPro" id="IPR050347">
    <property type="entry name" value="Bact_Beta-galactosidase"/>
</dbReference>
<protein>
    <recommendedName>
        <fullName evidence="5 10">Beta-galactosidase</fullName>
        <ecNumber evidence="5 10">3.2.1.23</ecNumber>
    </recommendedName>
    <alternativeName>
        <fullName evidence="9 10">Lactase</fullName>
    </alternativeName>
</protein>
<dbReference type="Pfam" id="PF02837">
    <property type="entry name" value="Glyco_hydro_2_N"/>
    <property type="match status" value="1"/>
</dbReference>
<evidence type="ECO:0000256" key="2">
    <source>
        <dbReference type="ARBA" id="ARBA00001913"/>
    </source>
</evidence>
<keyword evidence="13" id="KW-1185">Reference proteome</keyword>
<comment type="similarity">
    <text evidence="3 10">Belongs to the glycosyl hydrolase 2 family.</text>
</comment>
<dbReference type="InterPro" id="IPR032312">
    <property type="entry name" value="LacZ_4"/>
</dbReference>
<comment type="subunit">
    <text evidence="4">Monomer.</text>
</comment>
<evidence type="ECO:0000256" key="3">
    <source>
        <dbReference type="ARBA" id="ARBA00007401"/>
    </source>
</evidence>
<dbReference type="SUPFAM" id="SSF74650">
    <property type="entry name" value="Galactose mutarotase-like"/>
    <property type="match status" value="1"/>
</dbReference>
<dbReference type="Gene3D" id="2.70.98.10">
    <property type="match status" value="1"/>
</dbReference>
<keyword evidence="6 10" id="KW-0378">Hydrolase</keyword>
<dbReference type="InterPro" id="IPR036156">
    <property type="entry name" value="Beta-gal/glucu_dom_sf"/>
</dbReference>
<dbReference type="InterPro" id="IPR017853">
    <property type="entry name" value="GH"/>
</dbReference>
<dbReference type="SUPFAM" id="SSF49785">
    <property type="entry name" value="Galactose-binding domain-like"/>
    <property type="match status" value="1"/>
</dbReference>
<evidence type="ECO:0000256" key="4">
    <source>
        <dbReference type="ARBA" id="ARBA00011245"/>
    </source>
</evidence>
<dbReference type="PANTHER" id="PTHR46323:SF2">
    <property type="entry name" value="BETA-GALACTOSIDASE"/>
    <property type="match status" value="1"/>
</dbReference>
<keyword evidence="8 10" id="KW-0326">Glycosidase</keyword>
<comment type="cofactor">
    <cofactor evidence="2">
        <name>Ca(2+)</name>
        <dbReference type="ChEBI" id="CHEBI:29108"/>
    </cofactor>
</comment>
<dbReference type="EC" id="3.2.1.23" evidence="5 10"/>
<dbReference type="InterPro" id="IPR006103">
    <property type="entry name" value="Glyco_hydro_2_cat"/>
</dbReference>
<sequence length="1033" mass="117972">MSCCAVSAQNDWENEQITQINKMAPRASLFYDATSDDVESLNGQWDFAWYSDVSQVPGNAIPDKWNSIKVPGAWQMQGYGKPIYTNITYPFDANPPYISGANGNPVGIYQREIAIKQFNENKVYTIRFESVSSAFYLWVNDQKVGYSQDSWSPAEFDITSYLKEGNNTIRMQVFRWCDGSYLEDQDGWRMSGIFRNVYLITKPKVHLYDYLVTTPQLENGEAAIDIQVEVANRDKENLKSYTLSYVLKDAAGNVLIDADRSVGLNNNNDKWNVSIQETIKHVNQWSHESPYLYTLHLQLKRNNLEIDWISTKVGFRQIDFSDKNELLLNGKPLIIKGVNIVEHDPVYGKYIPEERIEKTVKLLKQNNINTVRTAHYPASPYFYKLCDEYGILVIDEANLESHGMKYGANSPAKHANWEKAHVERMEAMVHRDKNHPCVIMWSFGNEAGNGVNMVAMQKRTKEIDISRPTNYHSSEEPISYDTYGGGIWKGGKKHSFGRYQSVEDMIRIGEMELDKPFLLNEYAHAMGNSVGNLPEYIDVFEKYPHIIGGCIWDWADQGITKHIDGTYGNQIKDVEEAHKACLQPESDYYWAYGGDFGDTPNDGNFCMNGIMMSDLTPTPKAIEVKKAYQNIAFKLLDSKKGFLELCNKFHVTDLSNFSFEWQLLRNGYPVNNGNMDVNLAGLEKGVFKMHNWNNIEDADAEYVLQVKAFTKNNSLWANAGHLVAWEEFVIQPAKLNLPVPQLSQKLKLKKRNEHYIDIFFQDGQLVFDKAKGEIIQLTKNEKVMIDGACAISFARAYIDNDKIKKMRSQWDAIDLLNLKIEVLSCDVRHTKTMVLIEVAKRHKAKNNHSGFHTIEKITVYSNGTVDINLEVDYFGEIKPFTLPRIGYEVKLPADITESTWYGKGPGSSYKDRNAGMQLGIYSANVDEHFVNYARPQENGNKSGIRWFEAKTKTSEGLAVKSKMPFNFSMRKYTTKELDDASHPYELKSNPFTILNIDFEHGALGNGSCGPIPMKKYFTNVDGENFYLRLEPLD</sequence>
<dbReference type="GO" id="GO:0005990">
    <property type="term" value="P:lactose catabolic process"/>
    <property type="evidence" value="ECO:0007669"/>
    <property type="project" value="TreeGrafter"/>
</dbReference>
<evidence type="ECO:0000256" key="6">
    <source>
        <dbReference type="ARBA" id="ARBA00022801"/>
    </source>
</evidence>
<dbReference type="InterPro" id="IPR013783">
    <property type="entry name" value="Ig-like_fold"/>
</dbReference>
<dbReference type="InterPro" id="IPR014718">
    <property type="entry name" value="GH-type_carb-bd"/>
</dbReference>
<feature type="domain" description="Beta galactosidase small chain/" evidence="11">
    <location>
        <begin position="757"/>
        <end position="1030"/>
    </location>
</feature>
<dbReference type="SMART" id="SM01038">
    <property type="entry name" value="Bgal_small_N"/>
    <property type="match status" value="1"/>
</dbReference>
<name>A0A941IY67_9BACT</name>
<dbReference type="PROSITE" id="PS00719">
    <property type="entry name" value="GLYCOSYL_HYDROL_F2_1"/>
    <property type="match status" value="1"/>
</dbReference>
<dbReference type="Gene3D" id="3.20.20.80">
    <property type="entry name" value="Glycosidases"/>
    <property type="match status" value="1"/>
</dbReference>
<dbReference type="SUPFAM" id="SSF51445">
    <property type="entry name" value="(Trans)glycosidases"/>
    <property type="match status" value="1"/>
</dbReference>
<dbReference type="GO" id="GO:0009341">
    <property type="term" value="C:beta-galactosidase complex"/>
    <property type="evidence" value="ECO:0007669"/>
    <property type="project" value="InterPro"/>
</dbReference>
<dbReference type="Pfam" id="PF02929">
    <property type="entry name" value="Bgal_small_N"/>
    <property type="match status" value="1"/>
</dbReference>
<evidence type="ECO:0000313" key="13">
    <source>
        <dbReference type="Proteomes" id="UP000679220"/>
    </source>
</evidence>
<evidence type="ECO:0000259" key="11">
    <source>
        <dbReference type="SMART" id="SM01038"/>
    </source>
</evidence>
<dbReference type="Pfam" id="PF00703">
    <property type="entry name" value="Glyco_hydro_2"/>
    <property type="match status" value="1"/>
</dbReference>
<dbReference type="InterPro" id="IPR006102">
    <property type="entry name" value="Ig-like_GH2"/>
</dbReference>
<dbReference type="InterPro" id="IPR008979">
    <property type="entry name" value="Galactose-bd-like_sf"/>
</dbReference>
<dbReference type="Gene3D" id="2.60.40.10">
    <property type="entry name" value="Immunoglobulins"/>
    <property type="match status" value="2"/>
</dbReference>
<proteinExistence type="inferred from homology"/>
<dbReference type="InterPro" id="IPR006104">
    <property type="entry name" value="Glyco_hydro_2_N"/>
</dbReference>
<evidence type="ECO:0000256" key="5">
    <source>
        <dbReference type="ARBA" id="ARBA00012756"/>
    </source>
</evidence>
<dbReference type="Pfam" id="PF02836">
    <property type="entry name" value="Glyco_hydro_2_C"/>
    <property type="match status" value="1"/>
</dbReference>